<dbReference type="Gene3D" id="3.40.640.10">
    <property type="entry name" value="Type I PLP-dependent aspartate aminotransferase-like (Major domain)"/>
    <property type="match status" value="2"/>
</dbReference>
<organism evidence="5 6">
    <name type="scientific">Rhodopirellula sallentina SM41</name>
    <dbReference type="NCBI Taxonomy" id="1263870"/>
    <lineage>
        <taxon>Bacteria</taxon>
        <taxon>Pseudomonadati</taxon>
        <taxon>Planctomycetota</taxon>
        <taxon>Planctomycetia</taxon>
        <taxon>Pirellulales</taxon>
        <taxon>Pirellulaceae</taxon>
        <taxon>Rhodopirellula</taxon>
    </lineage>
</organism>
<dbReference type="Proteomes" id="UP000011885">
    <property type="component" value="Unassembled WGS sequence"/>
</dbReference>
<dbReference type="InterPro" id="IPR015422">
    <property type="entry name" value="PyrdxlP-dep_Trfase_small"/>
</dbReference>
<dbReference type="EMBL" id="ANOH01000361">
    <property type="protein sequence ID" value="EMI53353.1"/>
    <property type="molecule type" value="Genomic_DNA"/>
</dbReference>
<accession>M5UBH3</accession>
<dbReference type="InterPro" id="IPR015421">
    <property type="entry name" value="PyrdxlP-dep_Trfase_major"/>
</dbReference>
<dbReference type="SUPFAM" id="SSF53383">
    <property type="entry name" value="PLP-dependent transferases"/>
    <property type="match status" value="2"/>
</dbReference>
<comment type="cofactor">
    <cofactor evidence="1">
        <name>pyridoxal 5'-phosphate</name>
        <dbReference type="ChEBI" id="CHEBI:597326"/>
    </cofactor>
</comment>
<keyword evidence="3" id="KW-0808">Transferase</keyword>
<dbReference type="GO" id="GO:0030170">
    <property type="term" value="F:pyridoxal phosphate binding"/>
    <property type="evidence" value="ECO:0007669"/>
    <property type="project" value="InterPro"/>
</dbReference>
<dbReference type="GO" id="GO:0042802">
    <property type="term" value="F:identical protein binding"/>
    <property type="evidence" value="ECO:0007669"/>
    <property type="project" value="TreeGrafter"/>
</dbReference>
<dbReference type="PATRIC" id="fig|1263870.3.peg.5506"/>
<gene>
    <name evidence="5" type="ORF">RSSM_05203</name>
</gene>
<protein>
    <submittedName>
        <fullName evidence="5">Acetylornithine transaminase</fullName>
    </submittedName>
</protein>
<dbReference type="OrthoDB" id="9816013at2"/>
<dbReference type="InterPro" id="IPR015424">
    <property type="entry name" value="PyrdxlP-dep_Trfase"/>
</dbReference>
<evidence type="ECO:0000313" key="6">
    <source>
        <dbReference type="Proteomes" id="UP000011885"/>
    </source>
</evidence>
<proteinExistence type="predicted"/>
<sequence>MMMQTAVEQNLLSRAFDASDLERMQENIAERIPFYVRMQISSYEASAACLLHALVNGRRLEPQPFYSFFCSSTSESLSGALKVVRHNHHVENTGTHLVTAVYDPTDWLKELFDPMDAGTDEALVPGMVYFKDFERFTDFVASESPRSLLIRHAGSLTEDQLGGVMREASENGRWTILDESTTDLSLGGPIASNMEVLPDVVVFGENLADHKLPVGCFLMSKRVFSVWDNVKDYNLHSNTWGGNSASLSTALEFLKTTPEFGCLPDLVTDQMRQAMSSHPAATKLYETHCSPKMATMLNVGGMNKNIRSAYEARITTLSRRGKESVIDASGTYGVNLYGHNPPDAIDEVLKKHESHGDYWDELQSRLHEKAGFAHVIPAVSGATANEIGLTLSLLAFAPRKKIVVLKGAYAGKTLITLSATSRDRFKLPFAPLYPHAHYVDPFSESGEGKQQLMDLLATRDVAVVILETIQGEGGVKPCPQDFLDLLVVAERAKHGFAIAVDEVQTGMYRTGRFLNHQGKIDEPDIVMIGKALSNNMLPVSAVLVNERIYELARQNNEHLVQRMEAMYRCQINAHMANHAIQVGEDQDLAVRSQETGNYFRDKLKATSGDLSLVKDIRGEGLMIGVEFEEAKLPRLVRGSFGGLIASRCVNDAKQPVLVAFNPDKPFLIRFVPPQCITMEEIDAVVDTFDRALRSSILGLLKPVVVNTVNSKIGRF</sequence>
<evidence type="ECO:0000256" key="2">
    <source>
        <dbReference type="ARBA" id="ARBA00022576"/>
    </source>
</evidence>
<dbReference type="PANTHER" id="PTHR11986:SF79">
    <property type="entry name" value="ACETYLORNITHINE AMINOTRANSFERASE, MITOCHONDRIAL"/>
    <property type="match status" value="1"/>
</dbReference>
<dbReference type="PANTHER" id="PTHR11986">
    <property type="entry name" value="AMINOTRANSFERASE CLASS III"/>
    <property type="match status" value="1"/>
</dbReference>
<keyword evidence="4" id="KW-0663">Pyridoxal phosphate</keyword>
<evidence type="ECO:0000313" key="5">
    <source>
        <dbReference type="EMBL" id="EMI53353.1"/>
    </source>
</evidence>
<evidence type="ECO:0000256" key="1">
    <source>
        <dbReference type="ARBA" id="ARBA00001933"/>
    </source>
</evidence>
<dbReference type="Gene3D" id="3.90.1150.10">
    <property type="entry name" value="Aspartate Aminotransferase, domain 1"/>
    <property type="match status" value="1"/>
</dbReference>
<dbReference type="GO" id="GO:0008483">
    <property type="term" value="F:transaminase activity"/>
    <property type="evidence" value="ECO:0007669"/>
    <property type="project" value="UniProtKB-KW"/>
</dbReference>
<dbReference type="AlphaFoldDB" id="M5UBH3"/>
<dbReference type="InterPro" id="IPR005814">
    <property type="entry name" value="Aminotrans_3"/>
</dbReference>
<keyword evidence="6" id="KW-1185">Reference proteome</keyword>
<dbReference type="Pfam" id="PF00202">
    <property type="entry name" value="Aminotran_3"/>
    <property type="match status" value="1"/>
</dbReference>
<dbReference type="InterPro" id="IPR050103">
    <property type="entry name" value="Class-III_PLP-dep_AT"/>
</dbReference>
<keyword evidence="2" id="KW-0032">Aminotransferase</keyword>
<name>M5UBH3_9BACT</name>
<dbReference type="RefSeq" id="WP_008685400.1">
    <property type="nucleotide sequence ID" value="NZ_ANOH01000361.1"/>
</dbReference>
<comment type="caution">
    <text evidence="5">The sequence shown here is derived from an EMBL/GenBank/DDBJ whole genome shotgun (WGS) entry which is preliminary data.</text>
</comment>
<evidence type="ECO:0000256" key="3">
    <source>
        <dbReference type="ARBA" id="ARBA00022679"/>
    </source>
</evidence>
<evidence type="ECO:0000256" key="4">
    <source>
        <dbReference type="ARBA" id="ARBA00022898"/>
    </source>
</evidence>
<reference evidence="5 6" key="1">
    <citation type="journal article" date="2013" name="Mar. Genomics">
        <title>Expression of sulfatases in Rhodopirellula baltica and the diversity of sulfatases in the genus Rhodopirellula.</title>
        <authorList>
            <person name="Wegner C.E."/>
            <person name="Richter-Heitmann T."/>
            <person name="Klindworth A."/>
            <person name="Klockow C."/>
            <person name="Richter M."/>
            <person name="Achstetter T."/>
            <person name="Glockner F.O."/>
            <person name="Harder J."/>
        </authorList>
    </citation>
    <scope>NUCLEOTIDE SEQUENCE [LARGE SCALE GENOMIC DNA]</scope>
    <source>
        <strain evidence="5 6">SM41</strain>
    </source>
</reference>